<keyword evidence="6" id="KW-0325">Glycoprotein</keyword>
<feature type="compositionally biased region" description="Low complexity" evidence="7">
    <location>
        <begin position="890"/>
        <end position="907"/>
    </location>
</feature>
<evidence type="ECO:0000256" key="7">
    <source>
        <dbReference type="SAM" id="MobiDB-lite"/>
    </source>
</evidence>
<feature type="region of interest" description="Disordered" evidence="7">
    <location>
        <begin position="761"/>
        <end position="789"/>
    </location>
</feature>
<feature type="domain" description="WSC" evidence="9">
    <location>
        <begin position="138"/>
        <end position="228"/>
    </location>
</feature>
<evidence type="ECO:0000313" key="10">
    <source>
        <dbReference type="EMBL" id="CAH3124739.1"/>
    </source>
</evidence>
<sequence>MRSTLAFLVVLTFYSGGAQAECLEPAARVVSRWKNGNYYKGEIDSITNRVNVLFDNGVRMAYNPRDNIDVVVDRIPEHNELPWGSQVLVNRPRSRAFEIGYIRDIKNGRFVILYENGDEILHTLDQIRSFNKSRICDEPAYLGCFRDILPRHLQVYIPTRPATIGACVDTCKSQGFSIAALRNSDLCFCGNSYSKSYQATEKECDMPCYDNSYEVCGGFMTFSQYWTGIVDSAFGEVPPKPGMQKHFIPSNHPIPWELLTHARSKHPSRYMPVSVRNRGRYEGYQSKGSRNDRSCIPLITRVYSVQVLHLYIFSPSIYQRYQQFYGAKPYSVNYNGRQQQPISGYNHRFAASNPRAAASYGSAYQRQDYRWPYNYNYNIYHNKNYNYQNGVTNRLYNGYPPSYQRRPAPRPSPQEKAKLMRMLKQLFQHVIGRPSVVSRPPRFMGCFQDSEGRDLPTEVAVTPLTVGACVTKCGQSGFSMAGLQSSTQCFCGMTYSRYGRLRDEQCSMRCAGDYNEICGGFLMNSIYYTGVGQAIPFGTKYGARAQKITFVKNNPPSIYTNQKHLNKTNPSRFNKPFTLDKSYNKKATETKRKDKKANNDTARKTPHPKQKDNNKSRPMTMQDYGKLRKILQTISKWQQQPHGLRHSSNEVKHTPSPSYKELRKILEDMTPQIVKKIANKIIAEDMNRTRLSDMKPLKAVHSLDVNLAATKTKTDRETGFKREKVNSSRYKNWSKKINKTATKTRNKHGNVILQADVKTINSSGSSETKGSSKHKVAPGMKHKGGNKTLKLPSLTLTANKERKHGLNNEKVITLLGHNEQNKSKQGESSLKNIAMSDVQSSKRNFVHFVITDENGKKDVIPKTKNESSQNNSLVNETVIAGEGNLSLFQEQESSSSVTNVTTGNDTGQARNKINFKPLKSSAKSSEPSNYIDEVFETHSTPSSDTFDNKYKTNSKKHSLKSPKKATTKSINLTHRRTPHNKILHVEAKWNGQINVKANWKDIDETEPESKGKESPFTKKTKEKLKKDANSGEEEGNDEYKFDDIGSRNELIWRNNRSLKERRKRILHL</sequence>
<protein>
    <recommendedName>
        <fullName evidence="9">WSC domain-containing protein</fullName>
    </recommendedName>
</protein>
<keyword evidence="2" id="KW-0812">Transmembrane</keyword>
<feature type="region of interest" description="Disordered" evidence="7">
    <location>
        <begin position="935"/>
        <end position="969"/>
    </location>
</feature>
<name>A0ABN8NW88_9CNID</name>
<accession>A0ABN8NW88</accession>
<evidence type="ECO:0000256" key="8">
    <source>
        <dbReference type="SAM" id="SignalP"/>
    </source>
</evidence>
<evidence type="ECO:0000313" key="11">
    <source>
        <dbReference type="Proteomes" id="UP001159405"/>
    </source>
</evidence>
<keyword evidence="4" id="KW-1133">Transmembrane helix</keyword>
<reference evidence="10 11" key="1">
    <citation type="submission" date="2022-05" db="EMBL/GenBank/DDBJ databases">
        <authorList>
            <consortium name="Genoscope - CEA"/>
            <person name="William W."/>
        </authorList>
    </citation>
    <scope>NUCLEOTIDE SEQUENCE [LARGE SCALE GENOMIC DNA]</scope>
</reference>
<feature type="compositionally biased region" description="Basic and acidic residues" evidence="7">
    <location>
        <begin position="1000"/>
        <end position="1016"/>
    </location>
</feature>
<dbReference type="PANTHER" id="PTHR24269:SF16">
    <property type="entry name" value="PROTEIN SLG1"/>
    <property type="match status" value="1"/>
</dbReference>
<dbReference type="Pfam" id="PF01822">
    <property type="entry name" value="WSC"/>
    <property type="match status" value="2"/>
</dbReference>
<feature type="compositionally biased region" description="Basic and acidic residues" evidence="7">
    <location>
        <begin position="582"/>
        <end position="615"/>
    </location>
</feature>
<keyword evidence="3 8" id="KW-0732">Signal</keyword>
<feature type="region of interest" description="Disordered" evidence="7">
    <location>
        <begin position="890"/>
        <end position="911"/>
    </location>
</feature>
<dbReference type="SMART" id="SM00321">
    <property type="entry name" value="WSC"/>
    <property type="match status" value="2"/>
</dbReference>
<organism evidence="10 11">
    <name type="scientific">Porites lobata</name>
    <dbReference type="NCBI Taxonomy" id="104759"/>
    <lineage>
        <taxon>Eukaryota</taxon>
        <taxon>Metazoa</taxon>
        <taxon>Cnidaria</taxon>
        <taxon>Anthozoa</taxon>
        <taxon>Hexacorallia</taxon>
        <taxon>Scleractinia</taxon>
        <taxon>Fungiina</taxon>
        <taxon>Poritidae</taxon>
        <taxon>Porites</taxon>
    </lineage>
</organism>
<feature type="region of interest" description="Disordered" evidence="7">
    <location>
        <begin position="1000"/>
        <end position="1040"/>
    </location>
</feature>
<keyword evidence="5" id="KW-0472">Membrane</keyword>
<feature type="chain" id="PRO_5046928242" description="WSC domain-containing protein" evidence="8">
    <location>
        <begin position="21"/>
        <end position="1068"/>
    </location>
</feature>
<evidence type="ECO:0000256" key="2">
    <source>
        <dbReference type="ARBA" id="ARBA00022692"/>
    </source>
</evidence>
<feature type="domain" description="WSC" evidence="9">
    <location>
        <begin position="440"/>
        <end position="530"/>
    </location>
</feature>
<evidence type="ECO:0000256" key="5">
    <source>
        <dbReference type="ARBA" id="ARBA00023136"/>
    </source>
</evidence>
<dbReference type="PANTHER" id="PTHR24269">
    <property type="entry name" value="KREMEN PROTEIN"/>
    <property type="match status" value="1"/>
</dbReference>
<dbReference type="PROSITE" id="PS51212">
    <property type="entry name" value="WSC"/>
    <property type="match status" value="2"/>
</dbReference>
<feature type="compositionally biased region" description="Basic residues" evidence="7">
    <location>
        <begin position="952"/>
        <end position="966"/>
    </location>
</feature>
<feature type="region of interest" description="Disordered" evidence="7">
    <location>
        <begin position="554"/>
        <end position="620"/>
    </location>
</feature>
<comment type="subcellular location">
    <subcellularLocation>
        <location evidence="1">Membrane</location>
        <topology evidence="1">Single-pass membrane protein</topology>
    </subcellularLocation>
</comment>
<evidence type="ECO:0000256" key="6">
    <source>
        <dbReference type="ARBA" id="ARBA00023180"/>
    </source>
</evidence>
<dbReference type="InterPro" id="IPR002889">
    <property type="entry name" value="WSC_carb-bd"/>
</dbReference>
<dbReference type="InterPro" id="IPR051836">
    <property type="entry name" value="Kremen_rcpt"/>
</dbReference>
<feature type="signal peptide" evidence="8">
    <location>
        <begin position="1"/>
        <end position="20"/>
    </location>
</feature>
<dbReference type="Proteomes" id="UP001159405">
    <property type="component" value="Unassembled WGS sequence"/>
</dbReference>
<evidence type="ECO:0000256" key="1">
    <source>
        <dbReference type="ARBA" id="ARBA00004167"/>
    </source>
</evidence>
<evidence type="ECO:0000259" key="9">
    <source>
        <dbReference type="PROSITE" id="PS51212"/>
    </source>
</evidence>
<feature type="compositionally biased region" description="Basic residues" evidence="7">
    <location>
        <begin position="771"/>
        <end position="785"/>
    </location>
</feature>
<keyword evidence="11" id="KW-1185">Reference proteome</keyword>
<gene>
    <name evidence="10" type="ORF">PLOB_00031363</name>
</gene>
<evidence type="ECO:0000256" key="4">
    <source>
        <dbReference type="ARBA" id="ARBA00022989"/>
    </source>
</evidence>
<evidence type="ECO:0000256" key="3">
    <source>
        <dbReference type="ARBA" id="ARBA00022729"/>
    </source>
</evidence>
<feature type="compositionally biased region" description="Polar residues" evidence="7">
    <location>
        <begin position="554"/>
        <end position="572"/>
    </location>
</feature>
<comment type="caution">
    <text evidence="10">The sequence shown here is derived from an EMBL/GenBank/DDBJ whole genome shotgun (WGS) entry which is preliminary data.</text>
</comment>
<dbReference type="EMBL" id="CALNXK010000040">
    <property type="protein sequence ID" value="CAH3124739.1"/>
    <property type="molecule type" value="Genomic_DNA"/>
</dbReference>
<proteinExistence type="predicted"/>